<comment type="caution">
    <text evidence="1">The sequence shown here is derived from an EMBL/GenBank/DDBJ whole genome shotgun (WGS) entry which is preliminary data.</text>
</comment>
<name>A0A5B7IK87_PORTR</name>
<gene>
    <name evidence="1" type="ORF">E2C01_076649</name>
</gene>
<dbReference type="EMBL" id="VSRR010058632">
    <property type="protein sequence ID" value="MPC82007.1"/>
    <property type="molecule type" value="Genomic_DNA"/>
</dbReference>
<keyword evidence="2" id="KW-1185">Reference proteome</keyword>
<accession>A0A5B7IK87</accession>
<organism evidence="1 2">
    <name type="scientific">Portunus trituberculatus</name>
    <name type="common">Swimming crab</name>
    <name type="synonym">Neptunus trituberculatus</name>
    <dbReference type="NCBI Taxonomy" id="210409"/>
    <lineage>
        <taxon>Eukaryota</taxon>
        <taxon>Metazoa</taxon>
        <taxon>Ecdysozoa</taxon>
        <taxon>Arthropoda</taxon>
        <taxon>Crustacea</taxon>
        <taxon>Multicrustacea</taxon>
        <taxon>Malacostraca</taxon>
        <taxon>Eumalacostraca</taxon>
        <taxon>Eucarida</taxon>
        <taxon>Decapoda</taxon>
        <taxon>Pleocyemata</taxon>
        <taxon>Brachyura</taxon>
        <taxon>Eubrachyura</taxon>
        <taxon>Portunoidea</taxon>
        <taxon>Portunidae</taxon>
        <taxon>Portuninae</taxon>
        <taxon>Portunus</taxon>
    </lineage>
</organism>
<evidence type="ECO:0000313" key="2">
    <source>
        <dbReference type="Proteomes" id="UP000324222"/>
    </source>
</evidence>
<sequence length="45" mass="5377">MCATSRQVWMQGHNNDDLVEYKNVVALYDTVIFRREVFDNRASRQ</sequence>
<reference evidence="1 2" key="1">
    <citation type="submission" date="2019-05" db="EMBL/GenBank/DDBJ databases">
        <title>Another draft genome of Portunus trituberculatus and its Hox gene families provides insights of decapod evolution.</title>
        <authorList>
            <person name="Jeong J.-H."/>
            <person name="Song I."/>
            <person name="Kim S."/>
            <person name="Choi T."/>
            <person name="Kim D."/>
            <person name="Ryu S."/>
            <person name="Kim W."/>
        </authorList>
    </citation>
    <scope>NUCLEOTIDE SEQUENCE [LARGE SCALE GENOMIC DNA]</scope>
    <source>
        <tissue evidence="1">Muscle</tissue>
    </source>
</reference>
<protein>
    <submittedName>
        <fullName evidence="1">Uncharacterized protein</fullName>
    </submittedName>
</protein>
<proteinExistence type="predicted"/>
<dbReference type="AlphaFoldDB" id="A0A5B7IK87"/>
<dbReference type="Proteomes" id="UP000324222">
    <property type="component" value="Unassembled WGS sequence"/>
</dbReference>
<evidence type="ECO:0000313" key="1">
    <source>
        <dbReference type="EMBL" id="MPC82007.1"/>
    </source>
</evidence>